<feature type="transmembrane region" description="Helical" evidence="7">
    <location>
        <begin position="145"/>
        <end position="162"/>
    </location>
</feature>
<feature type="transmembrane region" description="Helical" evidence="7">
    <location>
        <begin position="299"/>
        <end position="318"/>
    </location>
</feature>
<accession>A0A9P7Z9Z9</accession>
<feature type="transmembrane region" description="Helical" evidence="7">
    <location>
        <begin position="389"/>
        <end position="413"/>
    </location>
</feature>
<evidence type="ECO:0000313" key="9">
    <source>
        <dbReference type="EMBL" id="KAG9248032.1"/>
    </source>
</evidence>
<feature type="transmembrane region" description="Helical" evidence="7">
    <location>
        <begin position="264"/>
        <end position="287"/>
    </location>
</feature>
<evidence type="ECO:0000256" key="6">
    <source>
        <dbReference type="ARBA" id="ARBA00023136"/>
    </source>
</evidence>
<dbReference type="OrthoDB" id="413079at2759"/>
<dbReference type="GO" id="GO:0016020">
    <property type="term" value="C:membrane"/>
    <property type="evidence" value="ECO:0007669"/>
    <property type="project" value="TreeGrafter"/>
</dbReference>
<evidence type="ECO:0000256" key="2">
    <source>
        <dbReference type="ARBA" id="ARBA00008335"/>
    </source>
</evidence>
<organism evidence="9 10">
    <name type="scientific">Calycina marina</name>
    <dbReference type="NCBI Taxonomy" id="1763456"/>
    <lineage>
        <taxon>Eukaryota</taxon>
        <taxon>Fungi</taxon>
        <taxon>Dikarya</taxon>
        <taxon>Ascomycota</taxon>
        <taxon>Pezizomycotina</taxon>
        <taxon>Leotiomycetes</taxon>
        <taxon>Helotiales</taxon>
        <taxon>Pezizellaceae</taxon>
        <taxon>Calycina</taxon>
    </lineage>
</organism>
<dbReference type="SUPFAM" id="SSF103473">
    <property type="entry name" value="MFS general substrate transporter"/>
    <property type="match status" value="1"/>
</dbReference>
<feature type="transmembrane region" description="Helical" evidence="7">
    <location>
        <begin position="330"/>
        <end position="349"/>
    </location>
</feature>
<keyword evidence="4 7" id="KW-0812">Transmembrane</keyword>
<feature type="transmembrane region" description="Helical" evidence="7">
    <location>
        <begin position="419"/>
        <end position="438"/>
    </location>
</feature>
<dbReference type="Gene3D" id="1.20.1250.20">
    <property type="entry name" value="MFS general substrate transporter like domains"/>
    <property type="match status" value="2"/>
</dbReference>
<keyword evidence="10" id="KW-1185">Reference proteome</keyword>
<gene>
    <name evidence="9" type="ORF">BJ878DRAFT_413575</name>
</gene>
<comment type="caution">
    <text evidence="9">The sequence shown here is derived from an EMBL/GenBank/DDBJ whole genome shotgun (WGS) entry which is preliminary data.</text>
</comment>
<evidence type="ECO:0000259" key="8">
    <source>
        <dbReference type="PROSITE" id="PS50850"/>
    </source>
</evidence>
<dbReference type="PROSITE" id="PS50850">
    <property type="entry name" value="MFS"/>
    <property type="match status" value="1"/>
</dbReference>
<dbReference type="AlphaFoldDB" id="A0A9P7Z9Z9"/>
<proteinExistence type="inferred from homology"/>
<dbReference type="PANTHER" id="PTHR23514:SF3">
    <property type="entry name" value="BYPASS OF STOP CODON PROTEIN 6"/>
    <property type="match status" value="1"/>
</dbReference>
<keyword evidence="6 7" id="KW-0472">Membrane</keyword>
<comment type="subcellular location">
    <subcellularLocation>
        <location evidence="1">Endomembrane system</location>
        <topology evidence="1">Multi-pass membrane protein</topology>
    </subcellularLocation>
</comment>
<evidence type="ECO:0000256" key="4">
    <source>
        <dbReference type="ARBA" id="ARBA00022692"/>
    </source>
</evidence>
<feature type="transmembrane region" description="Helical" evidence="7">
    <location>
        <begin position="355"/>
        <end position="377"/>
    </location>
</feature>
<reference evidence="9" key="1">
    <citation type="journal article" date="2021" name="IMA Fungus">
        <title>Genomic characterization of three marine fungi, including Emericellopsis atlantica sp. nov. with signatures of a generalist lifestyle and marine biomass degradation.</title>
        <authorList>
            <person name="Hagestad O.C."/>
            <person name="Hou L."/>
            <person name="Andersen J.H."/>
            <person name="Hansen E.H."/>
            <person name="Altermark B."/>
            <person name="Li C."/>
            <person name="Kuhnert E."/>
            <person name="Cox R.J."/>
            <person name="Crous P.W."/>
            <person name="Spatafora J.W."/>
            <person name="Lail K."/>
            <person name="Amirebrahimi M."/>
            <person name="Lipzen A."/>
            <person name="Pangilinan J."/>
            <person name="Andreopoulos W."/>
            <person name="Hayes R.D."/>
            <person name="Ng V."/>
            <person name="Grigoriev I.V."/>
            <person name="Jackson S.A."/>
            <person name="Sutton T.D.S."/>
            <person name="Dobson A.D.W."/>
            <person name="Rama T."/>
        </authorList>
    </citation>
    <scope>NUCLEOTIDE SEQUENCE</scope>
    <source>
        <strain evidence="9">TRa3180A</strain>
    </source>
</reference>
<dbReference type="InterPro" id="IPR020846">
    <property type="entry name" value="MFS_dom"/>
</dbReference>
<evidence type="ECO:0000256" key="7">
    <source>
        <dbReference type="SAM" id="Phobius"/>
    </source>
</evidence>
<keyword evidence="5 7" id="KW-1133">Transmembrane helix</keyword>
<evidence type="ECO:0000256" key="5">
    <source>
        <dbReference type="ARBA" id="ARBA00022989"/>
    </source>
</evidence>
<dbReference type="FunFam" id="1.20.1250.20:FF:000308">
    <property type="entry name" value="MFS efflux transporter"/>
    <property type="match status" value="1"/>
</dbReference>
<dbReference type="Proteomes" id="UP000887226">
    <property type="component" value="Unassembled WGS sequence"/>
</dbReference>
<dbReference type="Pfam" id="PF07690">
    <property type="entry name" value="MFS_1"/>
    <property type="match status" value="1"/>
</dbReference>
<evidence type="ECO:0000256" key="3">
    <source>
        <dbReference type="ARBA" id="ARBA00022448"/>
    </source>
</evidence>
<feature type="transmembrane region" description="Helical" evidence="7">
    <location>
        <begin position="92"/>
        <end position="113"/>
    </location>
</feature>
<dbReference type="GO" id="GO:0022857">
    <property type="term" value="F:transmembrane transporter activity"/>
    <property type="evidence" value="ECO:0007669"/>
    <property type="project" value="InterPro"/>
</dbReference>
<dbReference type="InterPro" id="IPR051788">
    <property type="entry name" value="MFS_Transporter"/>
</dbReference>
<evidence type="ECO:0000313" key="10">
    <source>
        <dbReference type="Proteomes" id="UP000887226"/>
    </source>
</evidence>
<dbReference type="PANTHER" id="PTHR23514">
    <property type="entry name" value="BYPASS OF STOP CODON PROTEIN 6"/>
    <property type="match status" value="1"/>
</dbReference>
<keyword evidence="3" id="KW-0813">Transport</keyword>
<feature type="transmembrane region" description="Helical" evidence="7">
    <location>
        <begin position="57"/>
        <end position="80"/>
    </location>
</feature>
<evidence type="ECO:0000256" key="1">
    <source>
        <dbReference type="ARBA" id="ARBA00004127"/>
    </source>
</evidence>
<feature type="domain" description="Major facilitator superfamily (MFS) profile" evidence="8">
    <location>
        <begin position="59"/>
        <end position="442"/>
    </location>
</feature>
<sequence length="480" mass="51810">MSKKDSPDTISIDRSDENVITLSVNLESGIRPNNEKVDSSNVTTGELEKWNGSKTNVYRYLATLFSFIIMGMNDAAYGALIPYLENYYNVSYTYVSLVFLSPFIGYALAAILNSRIHTRFGQLGVAVIAPSCKIIAYVVTCTHPPYAVLPVILVFTGFGNGIEDGGWNAWVGNMESANELLGFLHGAYGLGATISPLIATSMVAKGHLQWFTFYYLMLGLAVIEGTICILAFRRATRAKYRASNPAIQNNAGCSRTKEALLNPITWICAFFLLLYVGVEVALGGWIVTFMIRIRNGEEFASGMAVTGFWLGLTIGRIILGFVTGRLGEKFAITAYLLVAVAFEICFWLIPSFISSAIFAGLLGFFLGPLFPAAIIVATKLLPQRLHVSAIGFAAAFGGGGAALFPFIVGAIAQEKGVQALQPVTLALLVAILLLWCLLPGGFSKMGLELVQKGREGGKAAVIEEGKMTLVQNLRDKMGIV</sequence>
<protein>
    <submittedName>
        <fullName evidence="9">Major facilitator superfamily domain-containing protein</fullName>
    </submittedName>
</protein>
<dbReference type="GO" id="GO:0012505">
    <property type="term" value="C:endomembrane system"/>
    <property type="evidence" value="ECO:0007669"/>
    <property type="project" value="UniProtKB-SubCell"/>
</dbReference>
<dbReference type="InterPro" id="IPR011701">
    <property type="entry name" value="MFS"/>
</dbReference>
<comment type="similarity">
    <text evidence="2">Belongs to the major facilitator superfamily.</text>
</comment>
<dbReference type="EMBL" id="MU253757">
    <property type="protein sequence ID" value="KAG9248032.1"/>
    <property type="molecule type" value="Genomic_DNA"/>
</dbReference>
<dbReference type="FunFam" id="1.20.1250.20:FF:000286">
    <property type="entry name" value="MFS efflux transporter"/>
    <property type="match status" value="1"/>
</dbReference>
<dbReference type="InterPro" id="IPR036259">
    <property type="entry name" value="MFS_trans_sf"/>
</dbReference>
<name>A0A9P7Z9Z9_9HELO</name>
<feature type="transmembrane region" description="Helical" evidence="7">
    <location>
        <begin position="210"/>
        <end position="232"/>
    </location>
</feature>